<sequence length="57" mass="6503">MIYAYFGYTESRAVGYDGFLAFSGARNVTVKLIFDSYLFLGLDRAILLLVTFKFIFS</sequence>
<evidence type="ECO:0000313" key="1">
    <source>
        <dbReference type="EMBL" id="REE69721.1"/>
    </source>
</evidence>
<keyword evidence="2" id="KW-1185">Reference proteome</keyword>
<dbReference type="EMBL" id="QTTN01000031">
    <property type="protein sequence ID" value="REE69721.1"/>
    <property type="molecule type" value="Genomic_DNA"/>
</dbReference>
<gene>
    <name evidence="1" type="ORF">A8990_13140</name>
</gene>
<dbReference type="AlphaFoldDB" id="A0A3D9QWI0"/>
<name>A0A3D9QWI0_9BACL</name>
<reference evidence="1 2" key="1">
    <citation type="submission" date="2018-08" db="EMBL/GenBank/DDBJ databases">
        <title>Genomic Encyclopedia of Type Strains, Phase III (KMG-III): the genomes of soil and plant-associated and newly described type strains.</title>
        <authorList>
            <person name="Whitman W."/>
        </authorList>
    </citation>
    <scope>NUCLEOTIDE SEQUENCE [LARGE SCALE GENOMIC DNA]</scope>
    <source>
        <strain evidence="1 2">CGMCC 1.10966</strain>
    </source>
</reference>
<proteinExistence type="predicted"/>
<comment type="caution">
    <text evidence="1">The sequence shown here is derived from an EMBL/GenBank/DDBJ whole genome shotgun (WGS) entry which is preliminary data.</text>
</comment>
<evidence type="ECO:0000313" key="2">
    <source>
        <dbReference type="Proteomes" id="UP000256304"/>
    </source>
</evidence>
<dbReference type="Proteomes" id="UP000256304">
    <property type="component" value="Unassembled WGS sequence"/>
</dbReference>
<protein>
    <submittedName>
        <fullName evidence="1">Uncharacterized protein</fullName>
    </submittedName>
</protein>
<organism evidence="1 2">
    <name type="scientific">Paenibacillus taihuensis</name>
    <dbReference type="NCBI Taxonomy" id="1156355"/>
    <lineage>
        <taxon>Bacteria</taxon>
        <taxon>Bacillati</taxon>
        <taxon>Bacillota</taxon>
        <taxon>Bacilli</taxon>
        <taxon>Bacillales</taxon>
        <taxon>Paenibacillaceae</taxon>
        <taxon>Paenibacillus</taxon>
    </lineage>
</organism>
<accession>A0A3D9QWI0</accession>